<evidence type="ECO:0000259" key="1">
    <source>
        <dbReference type="Pfam" id="PF01261"/>
    </source>
</evidence>
<dbReference type="InterPro" id="IPR050312">
    <property type="entry name" value="IolE/XylAMocC-like"/>
</dbReference>
<feature type="domain" description="Xylose isomerase-like TIM barrel" evidence="1">
    <location>
        <begin position="31"/>
        <end position="271"/>
    </location>
</feature>
<dbReference type="SUPFAM" id="SSF51658">
    <property type="entry name" value="Xylose isomerase-like"/>
    <property type="match status" value="1"/>
</dbReference>
<reference evidence="2 3" key="1">
    <citation type="submission" date="2018-02" db="EMBL/GenBank/DDBJ databases">
        <title>Whole genome sequencing of endophytic bacterium.</title>
        <authorList>
            <person name="Eedara R."/>
            <person name="Podile A.R."/>
        </authorList>
    </citation>
    <scope>NUCLEOTIDE SEQUENCE [LARGE SCALE GENOMIC DNA]</scope>
    <source>
        <strain evidence="2 3">RP1T</strain>
    </source>
</reference>
<dbReference type="RefSeq" id="WP_105862186.1">
    <property type="nucleotide sequence ID" value="NZ_PUEJ01000004.1"/>
</dbReference>
<dbReference type="InterPro" id="IPR013022">
    <property type="entry name" value="Xyl_isomerase-like_TIM-brl"/>
</dbReference>
<gene>
    <name evidence="2" type="ORF">C5L14_11465</name>
</gene>
<evidence type="ECO:0000313" key="3">
    <source>
        <dbReference type="Proteomes" id="UP000237682"/>
    </source>
</evidence>
<dbReference type="AlphaFoldDB" id="A0A2S9QD26"/>
<dbReference type="OrthoDB" id="9804047at2"/>
<dbReference type="Gene3D" id="3.20.20.150">
    <property type="entry name" value="Divalent-metal-dependent TIM barrel enzymes"/>
    <property type="match status" value="1"/>
</dbReference>
<keyword evidence="3" id="KW-1185">Reference proteome</keyword>
<accession>A0A2S9QD26</accession>
<dbReference type="Pfam" id="PF01261">
    <property type="entry name" value="AP_endonuc_2"/>
    <property type="match status" value="1"/>
</dbReference>
<dbReference type="PANTHER" id="PTHR12110:SF41">
    <property type="entry name" value="INOSOSE DEHYDRATASE"/>
    <property type="match status" value="1"/>
</dbReference>
<sequence length="274" mass="29245">MNETAKLKAGCQTFTWEMLGKAWTGNADDLLAAIAAAGYAGIEITDTMIPPYADRPQDFARALETHGLTLVAFACGSSSGFTEADALEADLAMVDRALRFTAHFPGAILSLGSATIMSPGPLDDKFAVAGRFYNGAGELGRVVGVDVAVHPSSHHDTLLSSRADYDRIMALLDPALVGWVPDTGHILRGGQDILDTLRTYQDRIRYLHLKDVDAGGHWRMLGQGICNLKGVIDIVAAGPNFNGWLVLEEESDIAAADPAAAVRANRETLRRAGI</sequence>
<dbReference type="EMBL" id="PUEJ01000004">
    <property type="protein sequence ID" value="PRH87247.1"/>
    <property type="molecule type" value="Genomic_DNA"/>
</dbReference>
<dbReference type="InterPro" id="IPR036237">
    <property type="entry name" value="Xyl_isomerase-like_sf"/>
</dbReference>
<organism evidence="2 3">
    <name type="scientific">Labrys okinawensis</name>
    <dbReference type="NCBI Taxonomy" id="346911"/>
    <lineage>
        <taxon>Bacteria</taxon>
        <taxon>Pseudomonadati</taxon>
        <taxon>Pseudomonadota</taxon>
        <taxon>Alphaproteobacteria</taxon>
        <taxon>Hyphomicrobiales</taxon>
        <taxon>Xanthobacteraceae</taxon>
        <taxon>Labrys</taxon>
    </lineage>
</organism>
<comment type="caution">
    <text evidence="2">The sequence shown here is derived from an EMBL/GenBank/DDBJ whole genome shotgun (WGS) entry which is preliminary data.</text>
</comment>
<protein>
    <submittedName>
        <fullName evidence="2">Myo-inositol catabolism protein</fullName>
    </submittedName>
</protein>
<dbReference type="PANTHER" id="PTHR12110">
    <property type="entry name" value="HYDROXYPYRUVATE ISOMERASE"/>
    <property type="match status" value="1"/>
</dbReference>
<proteinExistence type="predicted"/>
<name>A0A2S9QD26_9HYPH</name>
<dbReference type="Proteomes" id="UP000237682">
    <property type="component" value="Unassembled WGS sequence"/>
</dbReference>
<evidence type="ECO:0000313" key="2">
    <source>
        <dbReference type="EMBL" id="PRH87247.1"/>
    </source>
</evidence>